<name>B1PJ17_PHATR</name>
<organism evidence="3">
    <name type="scientific">Phaeodactylum tricornutum</name>
    <name type="common">Diatom</name>
    <dbReference type="NCBI Taxonomy" id="2850"/>
    <lineage>
        <taxon>Eukaryota</taxon>
        <taxon>Sar</taxon>
        <taxon>Stramenopiles</taxon>
        <taxon>Ochrophyta</taxon>
        <taxon>Bacillariophyta</taxon>
        <taxon>Bacillariophyceae</taxon>
        <taxon>Bacillariophycidae</taxon>
        <taxon>Naviculales</taxon>
        <taxon>Phaeodactylaceae</taxon>
        <taxon>Phaeodactylum</taxon>
    </lineage>
</organism>
<feature type="compositionally biased region" description="Low complexity" evidence="1">
    <location>
        <begin position="129"/>
        <end position="142"/>
    </location>
</feature>
<evidence type="ECO:0000313" key="3">
    <source>
        <dbReference type="EMBL" id="ACA60877.1"/>
    </source>
</evidence>
<dbReference type="SUPFAM" id="SSF53098">
    <property type="entry name" value="Ribonuclease H-like"/>
    <property type="match status" value="1"/>
</dbReference>
<evidence type="ECO:0000256" key="1">
    <source>
        <dbReference type="SAM" id="MobiDB-lite"/>
    </source>
</evidence>
<dbReference type="EMBL" id="EU432477">
    <property type="protein sequence ID" value="ACA60877.1"/>
    <property type="molecule type" value="Genomic_DNA"/>
</dbReference>
<dbReference type="GO" id="GO:0003676">
    <property type="term" value="F:nucleic acid binding"/>
    <property type="evidence" value="ECO:0007669"/>
    <property type="project" value="InterPro"/>
</dbReference>
<evidence type="ECO:0000259" key="2">
    <source>
        <dbReference type="PROSITE" id="PS50994"/>
    </source>
</evidence>
<dbReference type="HOGENOM" id="CLU_000850_0_1_1"/>
<dbReference type="PANTHER" id="PTHR11439:SF483">
    <property type="entry name" value="PEPTIDE SYNTHASE GLIP-LIKE, PUTATIVE (AFU_ORTHOLOGUE AFUA_3G12920)-RELATED"/>
    <property type="match status" value="1"/>
</dbReference>
<proteinExistence type="predicted"/>
<accession>B1PJ17</accession>
<dbReference type="PANTHER" id="PTHR11439">
    <property type="entry name" value="GAG-POL-RELATED RETROTRANSPOSON"/>
    <property type="match status" value="1"/>
</dbReference>
<protein>
    <submittedName>
        <fullName evidence="3">Gag-pol polyprotein</fullName>
    </submittedName>
</protein>
<feature type="domain" description="Integrase catalytic" evidence="2">
    <location>
        <begin position="815"/>
        <end position="982"/>
    </location>
</feature>
<sequence length="1913" mass="215870">MVTATRTTSDASAFAHLLDTVLALPATSPIRSSLVLHELDDLYGLLSIFERQIETLEYLPVPSEGDATPVPIKLRMGHQQLLRYLLLWIRQLETNKGGPLSNYELISLMKEDFSLFRRSPSIHLPNAVPTPSSQSSTPSTVVGNSSRSAVADFKRGVKRDKTHYPVLKDDRYWDNFYRTFVVTAVSHNVDNVLDPAYSPTSTDEILLFREQKKFVYSALEHCLQTDMGKNIVREHAFDFDAQTVFAKVVKHYTESTAAKISSGTTLSYLTSAKYGSSWTGTAEGFILHWKNHLRIYNDTVPVTEKLPPQLCLSLLESSVRDVSELRQVNTTANLDLAKGGSPINYENYLSLLLAAATLYDKGNNFSNSRSPKFKRSAFVTETTFPDDEYGVDYDIDLSPSILYEANAHNRRAGDQNRDRQSNVNRERPYIPREMWDKLSDDAKEILRGMSSPKEGNASANGKSSSAFHANSHSLSDTGHTSSTDELLHENDNDKLYDCGNDTELLAHLTDRSSNMANGDIRKVLASASSYKQNSKNSLQSNMLEYSISRHSVAETTSSLIDRGANGGLAGSDVKILNKTGRSASITGINDHTLPDLDIVTAAGLVESQHGPIIVILHQYAHHGKGKTIHSSAQLEYYKNIVEDRSRVLGGKQRIITLDDYVIPLHIRQGLAYMDMRPPSDAEFDTLPHVVLTSDVDWDPSIIDNEIDLVIDWHDAIQDLPSDPYVEPRFNSTGEYRHRHVATFDIFSSSDFVHRSTALDNILSSNQHDMTRNSHNYEALRPCLGWVSANTVQKTIMATTQFAREVYNAPMRKHFKSRFPALNVHRRNEAVATDTIWSDTPAVDNGAKFAQLFVGRRSLVTDIYPMKTDKEFVNALEDNIRHRGAMDKLISDRAKAEISKKVSDITRAYHIDQWQSEPNHQHQNYAERRIATVEANANKILNKTGAPNSTWLLCVSYICYLFNHLAHESLHDRTPLEILNGSTPDISVLLQFHFWEPIYYRLEEPTFPSDGTEKKGHFVGIADSVGDALTYKVLTNDSHKILFRSSVRSALKPSETNLRLEPHEGESPPKPINFIKSRRTEDGNSYAIHTLPGFTPDDLIGRTFLTDTQDNGERFRARIARKILDPDKPHDIQFLVEINDGEHDEIIAYNEILDKVETDLEKELTDTDRQWKFKDIVAHQGPLQTTDINYKGSKFNVLVNWETGESSYEPLDVIRADDPITCAAYAKRQGLLDTPGWKQFKRLVNRQKKFQRLVNQSRTHSIRRVPTYKFGYQIPRDHLSAVDIDRRNGNTKWQDAESIERTQLHEYNTFVDKGKAILNGKHVSNAPQGYRKIRIHTVYDVKHDGRHKARMVAGGHLTPVPPESVYSGVVSLRSLRIVVFLAELNNLRLWGADIGNAYLEAKTQEKVFVVAGPEFGDLNGHILVINKALYGLRSSGLRWHERFADTLRDMGFTPSKADSDVWMRPSQGVYEYIAVYVDDIAVAAHDPGSIVEQLKSVHKYKLKGVGPLEYHLGCTFERDKDGTLSYHPRKYIARMMEQYERMYGESPKQYVSPLDKGDHPELDSTPELNEDGIKQYQSLIGSLQWLITLGRFDIATAVMTMARFRVAPREGHLDRLKRMYGYLRKMKAGAIRVRTDQPNYVELPDRSNEWARSIYGNVEELVPHDAPTALGKAVVLTTYVDANLYHDMITGRSVTGILHLINQTPFEWFSKRQATVETATYGSEFVAARIAVEQIIDVRITMRYLGVTVKGKTIMFGDNQSVITSSTESQSPINKRHNALSYHRVREAIAAGIVDFQKILGANNPADVLSKHWGFQQAWPLLKPILFWHGDTSDCDTKALKDTTQTDGECHGIVPCDMSPSDVRPLDVNTVNGSWSVHKGEVSRMEVNSVLLHEIPRYNDVSCVGENATEHVVF</sequence>
<feature type="region of interest" description="Disordered" evidence="1">
    <location>
        <begin position="125"/>
        <end position="144"/>
    </location>
</feature>
<dbReference type="Pfam" id="PF07727">
    <property type="entry name" value="RVT_2"/>
    <property type="match status" value="1"/>
</dbReference>
<feature type="region of interest" description="Disordered" evidence="1">
    <location>
        <begin position="448"/>
        <end position="486"/>
    </location>
</feature>
<dbReference type="InterPro" id="IPR012337">
    <property type="entry name" value="RNaseH-like_sf"/>
</dbReference>
<dbReference type="GO" id="GO:0015074">
    <property type="term" value="P:DNA integration"/>
    <property type="evidence" value="ECO:0007669"/>
    <property type="project" value="InterPro"/>
</dbReference>
<feature type="region of interest" description="Disordered" evidence="1">
    <location>
        <begin position="1053"/>
        <end position="1075"/>
    </location>
</feature>
<dbReference type="InterPro" id="IPR013103">
    <property type="entry name" value="RVT_2"/>
</dbReference>
<dbReference type="PROSITE" id="PS50994">
    <property type="entry name" value="INTEGRASE"/>
    <property type="match status" value="1"/>
</dbReference>
<dbReference type="InterPro" id="IPR036397">
    <property type="entry name" value="RNaseH_sf"/>
</dbReference>
<dbReference type="Gene3D" id="3.30.420.10">
    <property type="entry name" value="Ribonuclease H-like superfamily/Ribonuclease H"/>
    <property type="match status" value="1"/>
</dbReference>
<feature type="region of interest" description="Disordered" evidence="1">
    <location>
        <begin position="408"/>
        <end position="434"/>
    </location>
</feature>
<feature type="compositionally biased region" description="Polar residues" evidence="1">
    <location>
        <begin position="467"/>
        <end position="484"/>
    </location>
</feature>
<dbReference type="InterPro" id="IPR001584">
    <property type="entry name" value="Integrase_cat-core"/>
</dbReference>
<feature type="compositionally biased region" description="Basic and acidic residues" evidence="1">
    <location>
        <begin position="1057"/>
        <end position="1066"/>
    </location>
</feature>
<feature type="compositionally biased region" description="Basic and acidic residues" evidence="1">
    <location>
        <begin position="411"/>
        <end position="434"/>
    </location>
</feature>
<feature type="compositionally biased region" description="Low complexity" evidence="1">
    <location>
        <begin position="455"/>
        <end position="466"/>
    </location>
</feature>
<reference evidence="3" key="1">
    <citation type="submission" date="2008-01" db="EMBL/GenBank/DDBJ databases">
        <title>Pirate Transposons in Diatom Genomes.</title>
        <authorList>
            <person name="Maumus F."/>
            <person name="Allen A."/>
            <person name="Bowler C."/>
        </authorList>
    </citation>
    <scope>NUCLEOTIDE SEQUENCE</scope>
</reference>
<dbReference type="CDD" id="cd09272">
    <property type="entry name" value="RNase_HI_RT_Ty1"/>
    <property type="match status" value="1"/>
</dbReference>